<gene>
    <name evidence="1" type="ORF">WJ0W_003310</name>
</gene>
<keyword evidence="2" id="KW-1185">Reference proteome</keyword>
<dbReference type="EMBL" id="CALYLO010000004">
    <property type="protein sequence ID" value="CAH8246073.1"/>
    <property type="molecule type" value="Genomic_DNA"/>
</dbReference>
<comment type="caution">
    <text evidence="1">The sequence shown here is derived from an EMBL/GenBank/DDBJ whole genome shotgun (WGS) entry which is preliminary data.</text>
</comment>
<proteinExistence type="predicted"/>
<dbReference type="Proteomes" id="UP001154322">
    <property type="component" value="Unassembled WGS sequence"/>
</dbReference>
<evidence type="ECO:0000313" key="2">
    <source>
        <dbReference type="Proteomes" id="UP001154322"/>
    </source>
</evidence>
<sequence>MRLGVISDFYTYGINQMKLIIKLSGNEDWTRVLFVHPVQPFEEFDPLDLGDVVGASVLLEDLIINRDAPGQFGINLPQIATRSGTHEIEQLYIQLSDVEEVLIMTSCRKNR</sequence>
<reference evidence="1" key="1">
    <citation type="submission" date="2022-06" db="EMBL/GenBank/DDBJ databases">
        <authorList>
            <person name="Dietemann V."/>
            <person name="Ory F."/>
            <person name="Dainat B."/>
            <person name="Oberhansli S."/>
        </authorList>
    </citation>
    <scope>NUCLEOTIDE SEQUENCE</scope>
    <source>
        <strain evidence="1">Ena-SAMPLE-TAB-26-04-2022-14:26:32:270-5432</strain>
    </source>
</reference>
<organism evidence="1 2">
    <name type="scientific">Paenibacillus melissococcoides</name>
    <dbReference type="NCBI Taxonomy" id="2912268"/>
    <lineage>
        <taxon>Bacteria</taxon>
        <taxon>Bacillati</taxon>
        <taxon>Bacillota</taxon>
        <taxon>Bacilli</taxon>
        <taxon>Bacillales</taxon>
        <taxon>Paenibacillaceae</taxon>
        <taxon>Paenibacillus</taxon>
    </lineage>
</organism>
<evidence type="ECO:0000313" key="1">
    <source>
        <dbReference type="EMBL" id="CAH8246073.1"/>
    </source>
</evidence>
<accession>A0ABM9G328</accession>
<protein>
    <submittedName>
        <fullName evidence="1">Uncharacterized protein</fullName>
    </submittedName>
</protein>
<dbReference type="RefSeq" id="WP_213427767.1">
    <property type="nucleotide sequence ID" value="NZ_AP031286.1"/>
</dbReference>
<name>A0ABM9G328_9BACL</name>